<evidence type="ECO:0000256" key="1">
    <source>
        <dbReference type="ARBA" id="ARBA00004114"/>
    </source>
</evidence>
<keyword evidence="2" id="KW-0963">Cytoplasm</keyword>
<dbReference type="GO" id="GO:0005814">
    <property type="term" value="C:centriole"/>
    <property type="evidence" value="ECO:0007669"/>
    <property type="project" value="UniProtKB-SubCell"/>
</dbReference>
<sequence length="172" mass="19788">MESTFVKLRQELNDLGYIETLKPDCVPLVDRLFSDLKTTTQNLQKYMKISQQAIEEQDSLRLGAEPYKCDNAKLIRECNELHLAFIQFKEQHEKVQKDLKVKIVSLENQLQNCESEKQNLKKRIKDLDSGQPDKKAGVKAKGPIPRTVDKGKTFRLDSAMGVCRRKDSSSFK</sequence>
<evidence type="ECO:0000256" key="4">
    <source>
        <dbReference type="ARBA" id="ARBA00038123"/>
    </source>
</evidence>
<organism evidence="6 7">
    <name type="scientific">Aromia moschata</name>
    <dbReference type="NCBI Taxonomy" id="1265417"/>
    <lineage>
        <taxon>Eukaryota</taxon>
        <taxon>Metazoa</taxon>
        <taxon>Ecdysozoa</taxon>
        <taxon>Arthropoda</taxon>
        <taxon>Hexapoda</taxon>
        <taxon>Insecta</taxon>
        <taxon>Pterygota</taxon>
        <taxon>Neoptera</taxon>
        <taxon>Endopterygota</taxon>
        <taxon>Coleoptera</taxon>
        <taxon>Polyphaga</taxon>
        <taxon>Cucujiformia</taxon>
        <taxon>Chrysomeloidea</taxon>
        <taxon>Cerambycidae</taxon>
        <taxon>Cerambycinae</taxon>
        <taxon>Callichromatini</taxon>
        <taxon>Aromia</taxon>
    </lineage>
</organism>
<comment type="similarity">
    <text evidence="4">Belongs to the CEP135/TSGA10 family.</text>
</comment>
<comment type="caution">
    <text evidence="6">The sequence shown here is derived from an EMBL/GenBank/DDBJ whole genome shotgun (WGS) entry which is preliminary data.</text>
</comment>
<dbReference type="Proteomes" id="UP001162162">
    <property type="component" value="Unassembled WGS sequence"/>
</dbReference>
<accession>A0AAV8XIE2</accession>
<keyword evidence="3" id="KW-0206">Cytoskeleton</keyword>
<dbReference type="PANTHER" id="PTHR20544:SF0">
    <property type="entry name" value="NUCLEOPROTEIN TPR_MLP1 DOMAIN-CONTAINING PROTEIN"/>
    <property type="match status" value="1"/>
</dbReference>
<proteinExistence type="inferred from homology"/>
<evidence type="ECO:0000313" key="7">
    <source>
        <dbReference type="Proteomes" id="UP001162162"/>
    </source>
</evidence>
<evidence type="ECO:0000256" key="5">
    <source>
        <dbReference type="SAM" id="MobiDB-lite"/>
    </source>
</evidence>
<evidence type="ECO:0000313" key="6">
    <source>
        <dbReference type="EMBL" id="KAJ8938726.1"/>
    </source>
</evidence>
<comment type="subcellular location">
    <subcellularLocation>
        <location evidence="1">Cytoplasm</location>
        <location evidence="1">Cytoskeleton</location>
        <location evidence="1">Microtubule organizing center</location>
        <location evidence="1">Centrosome</location>
        <location evidence="1">Centriole</location>
    </subcellularLocation>
</comment>
<dbReference type="EMBL" id="JAPWTK010000538">
    <property type="protein sequence ID" value="KAJ8938726.1"/>
    <property type="molecule type" value="Genomic_DNA"/>
</dbReference>
<feature type="region of interest" description="Disordered" evidence="5">
    <location>
        <begin position="125"/>
        <end position="149"/>
    </location>
</feature>
<dbReference type="PANTHER" id="PTHR20544">
    <property type="entry name" value="CENTROSOMAL PROTEIN CEP135"/>
    <property type="match status" value="1"/>
</dbReference>
<evidence type="ECO:0000256" key="2">
    <source>
        <dbReference type="ARBA" id="ARBA00022490"/>
    </source>
</evidence>
<keyword evidence="7" id="KW-1185">Reference proteome</keyword>
<dbReference type="InterPro" id="IPR051877">
    <property type="entry name" value="Centriole_BasalBody_StrucProt"/>
</dbReference>
<gene>
    <name evidence="6" type="ORF">NQ318_005580</name>
</gene>
<evidence type="ECO:0000256" key="3">
    <source>
        <dbReference type="ARBA" id="ARBA00023212"/>
    </source>
</evidence>
<protein>
    <submittedName>
        <fullName evidence="6">Uncharacterized protein</fullName>
    </submittedName>
</protein>
<dbReference type="AlphaFoldDB" id="A0AAV8XIE2"/>
<feature type="compositionally biased region" description="Basic and acidic residues" evidence="5">
    <location>
        <begin position="125"/>
        <end position="136"/>
    </location>
</feature>
<reference evidence="6" key="1">
    <citation type="journal article" date="2023" name="Insect Mol. Biol.">
        <title>Genome sequencing provides insights into the evolution of gene families encoding plant cell wall-degrading enzymes in longhorned beetles.</title>
        <authorList>
            <person name="Shin N.R."/>
            <person name="Okamura Y."/>
            <person name="Kirsch R."/>
            <person name="Pauchet Y."/>
        </authorList>
    </citation>
    <scope>NUCLEOTIDE SEQUENCE</scope>
    <source>
        <strain evidence="6">AMC_N1</strain>
    </source>
</reference>
<name>A0AAV8XIE2_9CUCU</name>